<gene>
    <name evidence="2" type="ORF">DLM77_01020</name>
</gene>
<evidence type="ECO:0000313" key="2">
    <source>
        <dbReference type="EMBL" id="RHX82081.1"/>
    </source>
</evidence>
<feature type="transmembrane region" description="Helical" evidence="1">
    <location>
        <begin position="357"/>
        <end position="378"/>
    </location>
</feature>
<evidence type="ECO:0000313" key="3">
    <source>
        <dbReference type="Proteomes" id="UP000285569"/>
    </source>
</evidence>
<sequence length="386" mass="43799">MRIFVFFSLVASILVSVLAPVQSLIWNGESFPVYLLKTQTYVRALFDFRADFAPEMSDYYFFGRMAILVHLGILFGLLELKRNGFFPNAATMAFRVVLVILSIAIFGDAIAYWGGSYFGELFRNVGFRWIEAPSIFLLLFAFGYLGFKTRPEKKAVGIPFLILPFLMIGSTLFFRYIPHGPLLPISWIVTVFLLGSDSASSFRNLGQVFLRFTSVRSILLLFVAAMVCAEGMQILEKFIPVADGNMLPKKMDFRPFSGAKDFIEVFGVYGETGRRLYFWIDVIDMIFPIPLAFCFGGIYTKAARKVNLPLSLGLFAYGFLLFDLLENSLMFYFLFAWPTVPEGLAAFTGAITAVKLFFLFTGFFMFIASFLILVIQWIREKKALKI</sequence>
<evidence type="ECO:0008006" key="4">
    <source>
        <dbReference type="Google" id="ProtNLM"/>
    </source>
</evidence>
<dbReference type="EMBL" id="QHCR01000001">
    <property type="protein sequence ID" value="RHX82081.1"/>
    <property type="molecule type" value="Genomic_DNA"/>
</dbReference>
<keyword evidence="1" id="KW-0812">Transmembrane</keyword>
<feature type="transmembrane region" description="Helical" evidence="1">
    <location>
        <begin position="59"/>
        <end position="80"/>
    </location>
</feature>
<organism evidence="2 3">
    <name type="scientific">Leptospira yasudae</name>
    <dbReference type="NCBI Taxonomy" id="2202201"/>
    <lineage>
        <taxon>Bacteria</taxon>
        <taxon>Pseudomonadati</taxon>
        <taxon>Spirochaetota</taxon>
        <taxon>Spirochaetia</taxon>
        <taxon>Leptospirales</taxon>
        <taxon>Leptospiraceae</taxon>
        <taxon>Leptospira</taxon>
    </lineage>
</organism>
<protein>
    <recommendedName>
        <fullName evidence="4">DUF5009 domain-containing protein</fullName>
    </recommendedName>
</protein>
<accession>A0ABX9M7U6</accession>
<reference evidence="2 3" key="2">
    <citation type="journal article" date="2020" name="Int. J. Syst. Evol. Microbiol.">
        <title>Leptospira yasudae sp. nov. and Leptospira stimsonii sp. nov., two new species of the pathogenic group isolated from environmental sources.</title>
        <authorList>
            <person name="Casanovas-Massana A."/>
            <person name="Hamond C."/>
            <person name="Santos L.A."/>
            <person name="de Oliveira D."/>
            <person name="Hacker K.P."/>
            <person name="Balassiano I."/>
            <person name="Costa F."/>
            <person name="Medeiros M.A."/>
            <person name="Reis M.G."/>
            <person name="Ko A.I."/>
            <person name="Wunder E.A."/>
        </authorList>
    </citation>
    <scope>NUCLEOTIDE SEQUENCE [LARGE SCALE GENOMIC DNA]</scope>
    <source>
        <strain evidence="2 3">B21</strain>
    </source>
</reference>
<feature type="transmembrane region" description="Helical" evidence="1">
    <location>
        <begin position="276"/>
        <end position="300"/>
    </location>
</feature>
<feature type="transmembrane region" description="Helical" evidence="1">
    <location>
        <begin position="183"/>
        <end position="205"/>
    </location>
</feature>
<proteinExistence type="predicted"/>
<feature type="transmembrane region" description="Helical" evidence="1">
    <location>
        <begin position="92"/>
        <end position="114"/>
    </location>
</feature>
<name>A0ABX9M7U6_9LEPT</name>
<feature type="transmembrane region" description="Helical" evidence="1">
    <location>
        <begin position="158"/>
        <end position="177"/>
    </location>
</feature>
<keyword evidence="1" id="KW-0472">Membrane</keyword>
<keyword evidence="3" id="KW-1185">Reference proteome</keyword>
<dbReference type="Proteomes" id="UP000285569">
    <property type="component" value="Unassembled WGS sequence"/>
</dbReference>
<keyword evidence="1" id="KW-1133">Transmembrane helix</keyword>
<dbReference type="RefSeq" id="WP_118954217.1">
    <property type="nucleotide sequence ID" value="NZ_QHCR01000001.1"/>
</dbReference>
<comment type="caution">
    <text evidence="2">The sequence shown here is derived from an EMBL/GenBank/DDBJ whole genome shotgun (WGS) entry which is preliminary data.</text>
</comment>
<feature type="transmembrane region" description="Helical" evidence="1">
    <location>
        <begin position="312"/>
        <end position="337"/>
    </location>
</feature>
<feature type="transmembrane region" description="Helical" evidence="1">
    <location>
        <begin position="126"/>
        <end position="146"/>
    </location>
</feature>
<evidence type="ECO:0000256" key="1">
    <source>
        <dbReference type="SAM" id="Phobius"/>
    </source>
</evidence>
<feature type="transmembrane region" description="Helical" evidence="1">
    <location>
        <begin position="217"/>
        <end position="235"/>
    </location>
</feature>
<reference evidence="3" key="1">
    <citation type="submission" date="2018-05" db="EMBL/GenBank/DDBJ databases">
        <title>Leptospira yasudae sp. nov. and Leptospira stimsonii sp. nov., two pathogenic species of the genus Leptospira isolated from environmental sources.</title>
        <authorList>
            <person name="Casanovas-Massana A."/>
            <person name="Hamond C."/>
            <person name="Santos L.A."/>
            <person name="Hacker K.P."/>
            <person name="Balassiano I."/>
            <person name="Medeiros M.A."/>
            <person name="Reis M.G."/>
            <person name="Ko A.I."/>
            <person name="Wunder E.A."/>
        </authorList>
    </citation>
    <scope>NUCLEOTIDE SEQUENCE [LARGE SCALE GENOMIC DNA]</scope>
    <source>
        <strain evidence="3">B21</strain>
    </source>
</reference>